<dbReference type="STRING" id="1442369.A0A0D2J8C2"/>
<evidence type="ECO:0000256" key="8">
    <source>
        <dbReference type="SAM" id="MobiDB-lite"/>
    </source>
</evidence>
<keyword evidence="10" id="KW-1185">Reference proteome</keyword>
<sequence>MVEWARARQILFRIFYSTSFTAVFLIQISFICVTPADALYESYKRRRLLDIFLITGTYVITALIAILIYASRIYTNRSILKEIPKTFMPIEQEDLPGRRIHKLIQECLERSAVIAYQSRPRSRMIEHDAVNAGARMLAFTKSQSSSDHSLESRWGKIAHPGWSSPASKDLPNLEYATVIDELADLVEAKAVSLAPVDPLAEPGPDGMPMPDPRVIDELTRPATMGMRPYLRHLVEIGVVPDTSLTAAFLTAYEHARFSSEPLTEEDFQTLMRLFAELLRNMTPVDVEMLDLEDSSYTSHSETSSTTDQHDHYSRRHVDMEISSADSTFSDSGSVRHHKPPPRRVSEDSAPSLSSFERGHGTEEDSEADVRTLRTALTTAPRSRATPTQGSTSRIFSAASRPGFRSGELQESIRSRPSSRSSMSSRSSRSNGSVIRLTRDGERSELPYRIHVRRIETP</sequence>
<dbReference type="PANTHER" id="PTHR40021">
    <property type="entry name" value="DEFECT AT LOW TEMPERATURE PROTEIN 1"/>
    <property type="match status" value="1"/>
</dbReference>
<feature type="region of interest" description="Disordered" evidence="8">
    <location>
        <begin position="324"/>
        <end position="444"/>
    </location>
</feature>
<organism evidence="9 10">
    <name type="scientific">Rhinocladiella mackenziei CBS 650.93</name>
    <dbReference type="NCBI Taxonomy" id="1442369"/>
    <lineage>
        <taxon>Eukaryota</taxon>
        <taxon>Fungi</taxon>
        <taxon>Dikarya</taxon>
        <taxon>Ascomycota</taxon>
        <taxon>Pezizomycotina</taxon>
        <taxon>Eurotiomycetes</taxon>
        <taxon>Chaetothyriomycetidae</taxon>
        <taxon>Chaetothyriales</taxon>
        <taxon>Herpotrichiellaceae</taxon>
        <taxon>Rhinocladiella</taxon>
    </lineage>
</organism>
<gene>
    <name evidence="7" type="primary">DLT1</name>
    <name evidence="9" type="ORF">Z518_06212</name>
</gene>
<evidence type="ECO:0000256" key="7">
    <source>
        <dbReference type="RuleBase" id="RU367100"/>
    </source>
</evidence>
<feature type="transmembrane region" description="Helical" evidence="7">
    <location>
        <begin position="48"/>
        <end position="70"/>
    </location>
</feature>
<dbReference type="PANTHER" id="PTHR40021:SF1">
    <property type="entry name" value="DEFECT AT LOW TEMPERATURE PROTEIN 1"/>
    <property type="match status" value="1"/>
</dbReference>
<dbReference type="HOGENOM" id="CLU_022833_1_0_1"/>
<evidence type="ECO:0000256" key="4">
    <source>
        <dbReference type="ARBA" id="ARBA00022692"/>
    </source>
</evidence>
<dbReference type="InterPro" id="IPR038869">
    <property type="entry name" value="DLT1"/>
</dbReference>
<evidence type="ECO:0000313" key="10">
    <source>
        <dbReference type="Proteomes" id="UP000053617"/>
    </source>
</evidence>
<dbReference type="AlphaFoldDB" id="A0A0D2J8C2"/>
<comment type="function">
    <text evidence="1 7">Required for growth under high-pressure and low-temperature conditions.</text>
</comment>
<dbReference type="InterPro" id="IPR010876">
    <property type="entry name" value="C1orf43"/>
</dbReference>
<dbReference type="GO" id="GO:0016020">
    <property type="term" value="C:membrane"/>
    <property type="evidence" value="ECO:0007669"/>
    <property type="project" value="UniProtKB-SubCell"/>
</dbReference>
<evidence type="ECO:0000256" key="3">
    <source>
        <dbReference type="ARBA" id="ARBA00021353"/>
    </source>
</evidence>
<feature type="compositionally biased region" description="Low complexity" evidence="8">
    <location>
        <begin position="414"/>
        <end position="429"/>
    </location>
</feature>
<dbReference type="Proteomes" id="UP000053617">
    <property type="component" value="Unassembled WGS sequence"/>
</dbReference>
<keyword evidence="4 7" id="KW-0812">Transmembrane</keyword>
<evidence type="ECO:0000313" key="9">
    <source>
        <dbReference type="EMBL" id="KIX05340.1"/>
    </source>
</evidence>
<dbReference type="RefSeq" id="XP_013272476.1">
    <property type="nucleotide sequence ID" value="XM_013417022.1"/>
</dbReference>
<proteinExistence type="inferred from homology"/>
<evidence type="ECO:0000256" key="5">
    <source>
        <dbReference type="ARBA" id="ARBA00022989"/>
    </source>
</evidence>
<evidence type="ECO:0000256" key="6">
    <source>
        <dbReference type="ARBA" id="ARBA00023136"/>
    </source>
</evidence>
<comment type="subcellular location">
    <subcellularLocation>
        <location evidence="7">Membrane</location>
        <topology evidence="7">Multi-pass membrane protein</topology>
    </subcellularLocation>
</comment>
<keyword evidence="5 7" id="KW-1133">Transmembrane helix</keyword>
<feature type="transmembrane region" description="Helical" evidence="7">
    <location>
        <begin position="14"/>
        <end position="36"/>
    </location>
</feature>
<reference evidence="9 10" key="1">
    <citation type="submission" date="2015-01" db="EMBL/GenBank/DDBJ databases">
        <title>The Genome Sequence of Rhinocladiella mackenzie CBS 650.93.</title>
        <authorList>
            <consortium name="The Broad Institute Genomics Platform"/>
            <person name="Cuomo C."/>
            <person name="de Hoog S."/>
            <person name="Gorbushina A."/>
            <person name="Stielow B."/>
            <person name="Teixiera M."/>
            <person name="Abouelleil A."/>
            <person name="Chapman S.B."/>
            <person name="Priest M."/>
            <person name="Young S.K."/>
            <person name="Wortman J."/>
            <person name="Nusbaum C."/>
            <person name="Birren B."/>
        </authorList>
    </citation>
    <scope>NUCLEOTIDE SEQUENCE [LARGE SCALE GENOMIC DNA]</scope>
    <source>
        <strain evidence="9 10">CBS 650.93</strain>
    </source>
</reference>
<dbReference type="VEuPathDB" id="FungiDB:Z518_06212"/>
<feature type="compositionally biased region" description="Low complexity" evidence="8">
    <location>
        <begin position="372"/>
        <end position="387"/>
    </location>
</feature>
<evidence type="ECO:0000256" key="2">
    <source>
        <dbReference type="ARBA" id="ARBA00005550"/>
    </source>
</evidence>
<protein>
    <recommendedName>
        <fullName evidence="3 7">Defect at low temperature protein 1</fullName>
    </recommendedName>
</protein>
<keyword evidence="6 7" id="KW-0472">Membrane</keyword>
<comment type="similarity">
    <text evidence="2 7">Belongs to the DLT1 family.</text>
</comment>
<accession>A0A0D2J8C2</accession>
<name>A0A0D2J8C2_9EURO</name>
<dbReference type="Pfam" id="PF07406">
    <property type="entry name" value="NICE-3"/>
    <property type="match status" value="1"/>
</dbReference>
<dbReference type="GeneID" id="25294283"/>
<dbReference type="EMBL" id="KN847478">
    <property type="protein sequence ID" value="KIX05340.1"/>
    <property type="molecule type" value="Genomic_DNA"/>
</dbReference>
<dbReference type="OrthoDB" id="4096362at2759"/>
<evidence type="ECO:0000256" key="1">
    <source>
        <dbReference type="ARBA" id="ARBA00002489"/>
    </source>
</evidence>
<feature type="compositionally biased region" description="Basic and acidic residues" evidence="8">
    <location>
        <begin position="356"/>
        <end position="371"/>
    </location>
</feature>